<accession>A0A643FV23</accession>
<sequence length="186" mass="20563">MHVRYYGELLRFFLREVKNLDEAQDLVQEACERGLAMASAGERIDDPRALHYKIARHLLIDRHRARQVRNHESDAVLQDMAGPLSDDPEAAYAGRQRGRLLVATIERLPPRCREAFVLHKIDGLSHAEVAARMGVGINAVERHVMLAVAACRKALGDDPRRARTQPASGLPSGLPSEPPVSLPQGG</sequence>
<dbReference type="PANTHER" id="PTHR43133:SF63">
    <property type="entry name" value="RNA POLYMERASE SIGMA FACTOR FECI-RELATED"/>
    <property type="match status" value="1"/>
</dbReference>
<feature type="region of interest" description="Disordered" evidence="5">
    <location>
        <begin position="156"/>
        <end position="186"/>
    </location>
</feature>
<dbReference type="InterPro" id="IPR013324">
    <property type="entry name" value="RNA_pol_sigma_r3/r4-like"/>
</dbReference>
<dbReference type="SUPFAM" id="SSF88659">
    <property type="entry name" value="Sigma3 and sigma4 domains of RNA polymerase sigma factors"/>
    <property type="match status" value="1"/>
</dbReference>
<evidence type="ECO:0000256" key="3">
    <source>
        <dbReference type="ARBA" id="ARBA00023082"/>
    </source>
</evidence>
<keyword evidence="2" id="KW-0805">Transcription regulation</keyword>
<evidence type="ECO:0000256" key="5">
    <source>
        <dbReference type="SAM" id="MobiDB-lite"/>
    </source>
</evidence>
<dbReference type="GO" id="GO:0003677">
    <property type="term" value="F:DNA binding"/>
    <property type="evidence" value="ECO:0007669"/>
    <property type="project" value="InterPro"/>
</dbReference>
<dbReference type="InterPro" id="IPR039425">
    <property type="entry name" value="RNA_pol_sigma-70-like"/>
</dbReference>
<name>A0A643FV23_9BURK</name>
<feature type="domain" description="RNA polymerase sigma factor 70 region 4 type 2" evidence="7">
    <location>
        <begin position="100"/>
        <end position="151"/>
    </location>
</feature>
<dbReference type="InterPro" id="IPR013325">
    <property type="entry name" value="RNA_pol_sigma_r2"/>
</dbReference>
<dbReference type="Pfam" id="PF08281">
    <property type="entry name" value="Sigma70_r4_2"/>
    <property type="match status" value="1"/>
</dbReference>
<evidence type="ECO:0000259" key="7">
    <source>
        <dbReference type="Pfam" id="PF08281"/>
    </source>
</evidence>
<dbReference type="EMBL" id="CP062804">
    <property type="protein sequence ID" value="QOT79211.1"/>
    <property type="molecule type" value="Genomic_DNA"/>
</dbReference>
<dbReference type="Pfam" id="PF04542">
    <property type="entry name" value="Sigma70_r2"/>
    <property type="match status" value="1"/>
</dbReference>
<evidence type="ECO:0000256" key="1">
    <source>
        <dbReference type="ARBA" id="ARBA00010641"/>
    </source>
</evidence>
<dbReference type="InterPro" id="IPR014284">
    <property type="entry name" value="RNA_pol_sigma-70_dom"/>
</dbReference>
<dbReference type="AlphaFoldDB" id="A0A643FV23"/>
<dbReference type="InterPro" id="IPR013249">
    <property type="entry name" value="RNA_pol_sigma70_r4_t2"/>
</dbReference>
<feature type="compositionally biased region" description="Pro residues" evidence="5">
    <location>
        <begin position="176"/>
        <end position="186"/>
    </location>
</feature>
<dbReference type="GO" id="GO:0006352">
    <property type="term" value="P:DNA-templated transcription initiation"/>
    <property type="evidence" value="ECO:0007669"/>
    <property type="project" value="InterPro"/>
</dbReference>
<feature type="compositionally biased region" description="Low complexity" evidence="5">
    <location>
        <begin position="166"/>
        <end position="175"/>
    </location>
</feature>
<proteinExistence type="inferred from homology"/>
<keyword evidence="3" id="KW-0731">Sigma factor</keyword>
<dbReference type="GO" id="GO:0016987">
    <property type="term" value="F:sigma factor activity"/>
    <property type="evidence" value="ECO:0007669"/>
    <property type="project" value="UniProtKB-KW"/>
</dbReference>
<dbReference type="RefSeq" id="WP_150986138.1">
    <property type="nucleotide sequence ID" value="NZ_CP062804.1"/>
</dbReference>
<keyword evidence="4" id="KW-0804">Transcription</keyword>
<feature type="domain" description="RNA polymerase sigma-70 region 2" evidence="6">
    <location>
        <begin position="4"/>
        <end position="67"/>
    </location>
</feature>
<dbReference type="PANTHER" id="PTHR43133">
    <property type="entry name" value="RNA POLYMERASE ECF-TYPE SIGMA FACTO"/>
    <property type="match status" value="1"/>
</dbReference>
<dbReference type="NCBIfam" id="TIGR02937">
    <property type="entry name" value="sigma70-ECF"/>
    <property type="match status" value="1"/>
</dbReference>
<dbReference type="GeneID" id="98405420"/>
<reference evidence="8 9" key="1">
    <citation type="submission" date="2020-10" db="EMBL/GenBank/DDBJ databases">
        <title>Complete genome sequence of Cupriavidus basilensis CCUG 49340T.</title>
        <authorList>
            <person name="Salva-Serra F."/>
            <person name="Donoso R.A."/>
            <person name="Cho K.H."/>
            <person name="Yoo J.A."/>
            <person name="Lee K."/>
            <person name="Yoon S.-H."/>
            <person name="Perez-Pantoja D."/>
            <person name="Moore E.R.B."/>
        </authorList>
    </citation>
    <scope>NUCLEOTIDE SEQUENCE [LARGE SCALE GENOMIC DNA]</scope>
    <source>
        <strain evidence="9">CCUG 49340</strain>
    </source>
</reference>
<dbReference type="Proteomes" id="UP000397656">
    <property type="component" value="Chromosome 2"/>
</dbReference>
<evidence type="ECO:0000256" key="4">
    <source>
        <dbReference type="ARBA" id="ARBA00023163"/>
    </source>
</evidence>
<dbReference type="Gene3D" id="1.10.10.10">
    <property type="entry name" value="Winged helix-like DNA-binding domain superfamily/Winged helix DNA-binding domain"/>
    <property type="match status" value="1"/>
</dbReference>
<dbReference type="InterPro" id="IPR036388">
    <property type="entry name" value="WH-like_DNA-bd_sf"/>
</dbReference>
<evidence type="ECO:0000256" key="2">
    <source>
        <dbReference type="ARBA" id="ARBA00023015"/>
    </source>
</evidence>
<comment type="similarity">
    <text evidence="1">Belongs to the sigma-70 factor family. ECF subfamily.</text>
</comment>
<dbReference type="InterPro" id="IPR007627">
    <property type="entry name" value="RNA_pol_sigma70_r2"/>
</dbReference>
<organism evidence="8 9">
    <name type="scientific">Cupriavidus basilensis</name>
    <dbReference type="NCBI Taxonomy" id="68895"/>
    <lineage>
        <taxon>Bacteria</taxon>
        <taxon>Pseudomonadati</taxon>
        <taxon>Pseudomonadota</taxon>
        <taxon>Betaproteobacteria</taxon>
        <taxon>Burkholderiales</taxon>
        <taxon>Burkholderiaceae</taxon>
        <taxon>Cupriavidus</taxon>
    </lineage>
</organism>
<dbReference type="SUPFAM" id="SSF88946">
    <property type="entry name" value="Sigma2 domain of RNA polymerase sigma factors"/>
    <property type="match status" value="1"/>
</dbReference>
<dbReference type="Gene3D" id="1.10.1740.10">
    <property type="match status" value="1"/>
</dbReference>
<protein>
    <submittedName>
        <fullName evidence="8">RNA polymerase sigma factor</fullName>
    </submittedName>
</protein>
<evidence type="ECO:0000259" key="6">
    <source>
        <dbReference type="Pfam" id="PF04542"/>
    </source>
</evidence>
<evidence type="ECO:0000313" key="9">
    <source>
        <dbReference type="Proteomes" id="UP000397656"/>
    </source>
</evidence>
<gene>
    <name evidence="8" type="ORF">F7R26_031135</name>
</gene>
<evidence type="ECO:0000313" key="8">
    <source>
        <dbReference type="EMBL" id="QOT79211.1"/>
    </source>
</evidence>